<evidence type="ECO:0000313" key="4">
    <source>
        <dbReference type="EMBL" id="MBA8923750.1"/>
    </source>
</evidence>
<evidence type="ECO:0000259" key="3">
    <source>
        <dbReference type="PROSITE" id="PS50043"/>
    </source>
</evidence>
<name>A0ABR6BA66_9PSEU</name>
<dbReference type="InterPro" id="IPR000792">
    <property type="entry name" value="Tscrpt_reg_LuxR_C"/>
</dbReference>
<organism evidence="4 5">
    <name type="scientific">Kutzneria viridogrisea</name>
    <dbReference type="NCBI Taxonomy" id="47990"/>
    <lineage>
        <taxon>Bacteria</taxon>
        <taxon>Bacillati</taxon>
        <taxon>Actinomycetota</taxon>
        <taxon>Actinomycetes</taxon>
        <taxon>Pseudonocardiales</taxon>
        <taxon>Pseudonocardiaceae</taxon>
        <taxon>Kutzneria</taxon>
    </lineage>
</organism>
<dbReference type="Pfam" id="PF00196">
    <property type="entry name" value="GerE"/>
    <property type="match status" value="1"/>
</dbReference>
<dbReference type="SUPFAM" id="SSF46894">
    <property type="entry name" value="C-terminal effector domain of the bipartite response regulators"/>
    <property type="match status" value="1"/>
</dbReference>
<dbReference type="Proteomes" id="UP000517916">
    <property type="component" value="Unassembled WGS sequence"/>
</dbReference>
<keyword evidence="4" id="KW-0238">DNA-binding</keyword>
<dbReference type="Gene3D" id="1.10.10.10">
    <property type="entry name" value="Winged helix-like DNA-binding domain superfamily/Winged helix DNA-binding domain"/>
    <property type="match status" value="1"/>
</dbReference>
<gene>
    <name evidence="4" type="ORF">BC739_000947</name>
</gene>
<dbReference type="InterPro" id="IPR016032">
    <property type="entry name" value="Sig_transdc_resp-reg_C-effctor"/>
</dbReference>
<dbReference type="SUPFAM" id="SSF52540">
    <property type="entry name" value="P-loop containing nucleoside triphosphate hydrolases"/>
    <property type="match status" value="1"/>
</dbReference>
<feature type="domain" description="HTH luxR-type" evidence="3">
    <location>
        <begin position="871"/>
        <end position="930"/>
    </location>
</feature>
<evidence type="ECO:0000256" key="1">
    <source>
        <dbReference type="ARBA" id="ARBA00022741"/>
    </source>
</evidence>
<accession>A0ABR6BA66</accession>
<dbReference type="CDD" id="cd06170">
    <property type="entry name" value="LuxR_C_like"/>
    <property type="match status" value="1"/>
</dbReference>
<dbReference type="PROSITE" id="PS50043">
    <property type="entry name" value="HTH_LUXR_2"/>
    <property type="match status" value="1"/>
</dbReference>
<proteinExistence type="predicted"/>
<keyword evidence="1" id="KW-0547">Nucleotide-binding</keyword>
<keyword evidence="5" id="KW-1185">Reference proteome</keyword>
<dbReference type="PRINTS" id="PR00038">
    <property type="entry name" value="HTHLUXR"/>
</dbReference>
<comment type="caution">
    <text evidence="4">The sequence shown here is derived from an EMBL/GenBank/DDBJ whole genome shotgun (WGS) entry which is preliminary data.</text>
</comment>
<evidence type="ECO:0000313" key="5">
    <source>
        <dbReference type="Proteomes" id="UP000517916"/>
    </source>
</evidence>
<dbReference type="InterPro" id="IPR027417">
    <property type="entry name" value="P-loop_NTPase"/>
</dbReference>
<dbReference type="PANTHER" id="PTHR16305">
    <property type="entry name" value="TESTICULAR SOLUBLE ADENYLYL CYCLASE"/>
    <property type="match status" value="1"/>
</dbReference>
<dbReference type="RefSeq" id="WP_182836358.1">
    <property type="nucleotide sequence ID" value="NZ_BAAABQ010000048.1"/>
</dbReference>
<dbReference type="PROSITE" id="PS00622">
    <property type="entry name" value="HTH_LUXR_1"/>
    <property type="match status" value="1"/>
</dbReference>
<keyword evidence="2" id="KW-0067">ATP-binding</keyword>
<dbReference type="EMBL" id="JACJID010000001">
    <property type="protein sequence ID" value="MBA8923750.1"/>
    <property type="molecule type" value="Genomic_DNA"/>
</dbReference>
<sequence length="930" mass="99205">MTVITRGTGICQIPLVGRDDILAAVLVAGRSRPALIGVRGGPGMGKSCLLAELQRIRPAPFRHVLHARCRRGSCTPLAPVLEALLSDTSAPWSPDATAALGPLLPELADRLPPTLAGAPDLHRIFRALRQVLCGPDAVLLLLDDVDQADTTTCAFLDYLTGTATGDLAVVLAHTSPVPHVGLAEAGTMLTLTPLDLTQTAELVRALLGCDAIPEDVATALFDRSAGCPRAITAAVEQVLHEPDSCGRSVWSALRDLHVPTRLVDTIAEEMADLDAATRAVITAAAVWATGATEDQLRALTALPVRRCESALDTAVGHGLLRVAGTGYRCRSEFVRRAVEHAVVASQRRRAHRRAATLLDAAGQPAPLVARHLREAGDLDHWREYSEGQADTALAAGDWSTAVQLLSPLVEDEQQDEARRVRIAVKLGSAAFEALDYRASVRILRQILGELVLPERIRGQLRNDLGVLLLSQVGDHQAGYDELEHAAAELRDSAPEIAARVMSTLANPYAGRRHVSTHLRWLAEIETLSPVDLDPVGAAIVRVNRATALLTCGLPEAWEHTEFVLGDSEHAELRRQLMRGCLNIADSAAWLGHHEVATRFLARGQHWSQTLGAAHLTELLEVAALTNDWLTGRWQGLERRAESLAQRCQGLPVVEAECRLIAGALAMEAGASERGRALLPGISAARTTSAGAPPVAITASAVLARDHLRRGRRAEAWHEARAALAVVERTGQWVWASELAPVLGELLLDNGDHAALEQLLDCLQSGVDGRDAPAAFAGLDLCRAMALQAGGADTAQVLHAYQVAAEAFDAVPRPYWAATALLLRSRFAGPGPGAQDAAAAADRFRALGCTVAVRLCEDLLGVPEPARRGRGRPGYGVQLSPREAQVARLAGRGWTNARIAQSLGLSVRTVEQHVSRAMRKTGAPSRFALGG</sequence>
<dbReference type="GO" id="GO:0003677">
    <property type="term" value="F:DNA binding"/>
    <property type="evidence" value="ECO:0007669"/>
    <property type="project" value="UniProtKB-KW"/>
</dbReference>
<reference evidence="4 5" key="1">
    <citation type="submission" date="2020-08" db="EMBL/GenBank/DDBJ databases">
        <title>Genomic Encyclopedia of Archaeal and Bacterial Type Strains, Phase II (KMG-II): from individual species to whole genera.</title>
        <authorList>
            <person name="Goeker M."/>
        </authorList>
    </citation>
    <scope>NUCLEOTIDE SEQUENCE [LARGE SCALE GENOMIC DNA]</scope>
    <source>
        <strain evidence="4 5">DSM 43850</strain>
    </source>
</reference>
<dbReference type="InterPro" id="IPR036388">
    <property type="entry name" value="WH-like_DNA-bd_sf"/>
</dbReference>
<protein>
    <submittedName>
        <fullName evidence="4">DNA-binding CsgD family transcriptional regulator</fullName>
    </submittedName>
</protein>
<evidence type="ECO:0000256" key="2">
    <source>
        <dbReference type="ARBA" id="ARBA00022840"/>
    </source>
</evidence>
<dbReference type="PANTHER" id="PTHR16305:SF35">
    <property type="entry name" value="TRANSCRIPTIONAL ACTIVATOR DOMAIN"/>
    <property type="match status" value="1"/>
</dbReference>
<dbReference type="SMART" id="SM00421">
    <property type="entry name" value="HTH_LUXR"/>
    <property type="match status" value="1"/>
</dbReference>
<dbReference type="Pfam" id="PF13191">
    <property type="entry name" value="AAA_16"/>
    <property type="match status" value="1"/>
</dbReference>
<dbReference type="InterPro" id="IPR041664">
    <property type="entry name" value="AAA_16"/>
</dbReference>